<dbReference type="Gene3D" id="3.40.50.2000">
    <property type="entry name" value="Glycogen Phosphorylase B"/>
    <property type="match status" value="2"/>
</dbReference>
<name>A0A6J6BLB6_9ZZZZ</name>
<protein>
    <submittedName>
        <fullName evidence="3">Unannotated protein</fullName>
    </submittedName>
</protein>
<dbReference type="AlphaFoldDB" id="A0A6J6BLB6"/>
<dbReference type="EMBL" id="CAEZSJ010000074">
    <property type="protein sequence ID" value="CAB4539782.1"/>
    <property type="molecule type" value="Genomic_DNA"/>
</dbReference>
<sequence length="359" mass="39093">MKVLHVIARMNVGGTARYVDELVRSAPAHGYQAELATGHVQGDEIEDACMLSLPAHRISNLGRAISPAKDFRAYLELKKLIQELKPDVVHSHTYKAGLIARLIRGNFKRVHTFHGHLFEDQSFTSLEKFVILLSEKFLSKRTDQFISVGARVGVELRALGIGAAKKWISIPPGVKKLKLISKSEARAKLNLPPTGLIVGWMARVTSVKNPKMAVEIAKHFPETEFVIAGGGDLLPEIKQSAGSNVNVIGWVDAALMWSAVDIVLSTSDNEGMPIALIEAQLAGLPVVATDVGSTSEVILNSETGFVVSKDIGEVTNSLSRLIKDDELCERLSAAAILHAEKEFTLEKMASEHAHIYINV</sequence>
<proteinExistence type="predicted"/>
<reference evidence="3" key="1">
    <citation type="submission" date="2020-05" db="EMBL/GenBank/DDBJ databases">
        <authorList>
            <person name="Chiriac C."/>
            <person name="Salcher M."/>
            <person name="Ghai R."/>
            <person name="Kavagutti S V."/>
        </authorList>
    </citation>
    <scope>NUCLEOTIDE SEQUENCE</scope>
</reference>
<gene>
    <name evidence="3" type="ORF">UFOPK1425_00498</name>
</gene>
<dbReference type="SUPFAM" id="SSF53756">
    <property type="entry name" value="UDP-Glycosyltransferase/glycogen phosphorylase"/>
    <property type="match status" value="1"/>
</dbReference>
<dbReference type="PANTHER" id="PTHR12526">
    <property type="entry name" value="GLYCOSYLTRANSFERASE"/>
    <property type="match status" value="1"/>
</dbReference>
<accession>A0A6J6BLB6</accession>
<organism evidence="3">
    <name type="scientific">freshwater metagenome</name>
    <dbReference type="NCBI Taxonomy" id="449393"/>
    <lineage>
        <taxon>unclassified sequences</taxon>
        <taxon>metagenomes</taxon>
        <taxon>ecological metagenomes</taxon>
    </lineage>
</organism>
<evidence type="ECO:0000313" key="3">
    <source>
        <dbReference type="EMBL" id="CAB4539782.1"/>
    </source>
</evidence>
<evidence type="ECO:0000259" key="2">
    <source>
        <dbReference type="Pfam" id="PF13439"/>
    </source>
</evidence>
<dbReference type="Pfam" id="PF00534">
    <property type="entry name" value="Glycos_transf_1"/>
    <property type="match status" value="1"/>
</dbReference>
<feature type="domain" description="Glycosyl transferase family 1" evidence="1">
    <location>
        <begin position="182"/>
        <end position="335"/>
    </location>
</feature>
<dbReference type="GO" id="GO:0016757">
    <property type="term" value="F:glycosyltransferase activity"/>
    <property type="evidence" value="ECO:0007669"/>
    <property type="project" value="InterPro"/>
</dbReference>
<feature type="domain" description="Glycosyltransferase subfamily 4-like N-terminal" evidence="2">
    <location>
        <begin position="12"/>
        <end position="174"/>
    </location>
</feature>
<dbReference type="InterPro" id="IPR028098">
    <property type="entry name" value="Glyco_trans_4-like_N"/>
</dbReference>
<evidence type="ECO:0000259" key="1">
    <source>
        <dbReference type="Pfam" id="PF00534"/>
    </source>
</evidence>
<dbReference type="Pfam" id="PF13439">
    <property type="entry name" value="Glyco_transf_4"/>
    <property type="match status" value="1"/>
</dbReference>
<dbReference type="InterPro" id="IPR001296">
    <property type="entry name" value="Glyco_trans_1"/>
</dbReference>